<evidence type="ECO:0000256" key="1">
    <source>
        <dbReference type="ARBA" id="ARBA00022491"/>
    </source>
</evidence>
<keyword evidence="3" id="KW-0808">Transferase</keyword>
<evidence type="ECO:0000256" key="3">
    <source>
        <dbReference type="ARBA" id="ARBA00022679"/>
    </source>
</evidence>
<dbReference type="EMBL" id="SNRY01000126">
    <property type="protein sequence ID" value="KAA6346576.1"/>
    <property type="molecule type" value="Genomic_DNA"/>
</dbReference>
<dbReference type="InterPro" id="IPR000182">
    <property type="entry name" value="GNAT_dom"/>
</dbReference>
<dbReference type="AlphaFoldDB" id="A0A5J4SMA5"/>
<dbReference type="GO" id="GO:0016747">
    <property type="term" value="F:acyltransferase activity, transferring groups other than amino-acyl groups"/>
    <property type="evidence" value="ECO:0007669"/>
    <property type="project" value="InterPro"/>
</dbReference>
<name>A0A5J4SMA5_9ZZZZ</name>
<accession>A0A5J4SMA5</accession>
<keyword evidence="4" id="KW-0012">Acyltransferase</keyword>
<evidence type="ECO:0000256" key="4">
    <source>
        <dbReference type="ARBA" id="ARBA00023315"/>
    </source>
</evidence>
<keyword evidence="1" id="KW-0678">Repressor</keyword>
<evidence type="ECO:0000256" key="5">
    <source>
        <dbReference type="ARBA" id="ARBA00049880"/>
    </source>
</evidence>
<dbReference type="Pfam" id="PF00583">
    <property type="entry name" value="Acetyltransf_1"/>
    <property type="match status" value="1"/>
</dbReference>
<dbReference type="SUPFAM" id="SSF55729">
    <property type="entry name" value="Acyl-CoA N-acyltransferases (Nat)"/>
    <property type="match status" value="1"/>
</dbReference>
<dbReference type="EMBL" id="SNRY01000126">
    <property type="protein sequence ID" value="KAA6346551.1"/>
    <property type="molecule type" value="Genomic_DNA"/>
</dbReference>
<dbReference type="PANTHER" id="PTHR36449">
    <property type="entry name" value="ACETYLTRANSFERASE-RELATED"/>
    <property type="match status" value="1"/>
</dbReference>
<sequence length="196" mass="22923">MSFLDASCTFRILDKETMKQCPGFSCGHDDLDNFFYEESESYNTQLIGKSYCFILNENPEIVCAFTVSNASIRVDNLPSSRKNKLIKNIPHEKHFNNYPAVLIGRLGVNKNYVRTGIGSELMYFMKHWFVDLQNKTGCRYLIVDSYNDPIPLEYYKKNGFDFIFSTENQEKEYTHSKAEDKLSTRLMYFDLIRCQV</sequence>
<comment type="catalytic activity">
    <reaction evidence="5">
        <text>glycyl-tRNA(Gly) + acetyl-CoA = N-acetylglycyl-tRNA(Gly) + CoA + H(+)</text>
        <dbReference type="Rhea" id="RHEA:81867"/>
        <dbReference type="Rhea" id="RHEA-COMP:9683"/>
        <dbReference type="Rhea" id="RHEA-COMP:19766"/>
        <dbReference type="ChEBI" id="CHEBI:15378"/>
        <dbReference type="ChEBI" id="CHEBI:57287"/>
        <dbReference type="ChEBI" id="CHEBI:57288"/>
        <dbReference type="ChEBI" id="CHEBI:78522"/>
        <dbReference type="ChEBI" id="CHEBI:232036"/>
    </reaction>
</comment>
<dbReference type="PANTHER" id="PTHR36449:SF1">
    <property type="entry name" value="ACETYLTRANSFERASE"/>
    <property type="match status" value="1"/>
</dbReference>
<evidence type="ECO:0000313" key="7">
    <source>
        <dbReference type="EMBL" id="KAA6346551.1"/>
    </source>
</evidence>
<gene>
    <name evidence="7" type="ORF">EZS27_005919</name>
    <name evidence="8" type="ORF">EZS27_005944</name>
</gene>
<protein>
    <recommendedName>
        <fullName evidence="6">N-acetyltransferase domain-containing protein</fullName>
    </recommendedName>
</protein>
<dbReference type="InterPro" id="IPR016181">
    <property type="entry name" value="Acyl_CoA_acyltransferase"/>
</dbReference>
<keyword evidence="2" id="KW-1277">Toxin-antitoxin system</keyword>
<organism evidence="7">
    <name type="scientific">termite gut metagenome</name>
    <dbReference type="NCBI Taxonomy" id="433724"/>
    <lineage>
        <taxon>unclassified sequences</taxon>
        <taxon>metagenomes</taxon>
        <taxon>organismal metagenomes</taxon>
    </lineage>
</organism>
<proteinExistence type="predicted"/>
<evidence type="ECO:0000256" key="2">
    <source>
        <dbReference type="ARBA" id="ARBA00022649"/>
    </source>
</evidence>
<evidence type="ECO:0000259" key="6">
    <source>
        <dbReference type="Pfam" id="PF00583"/>
    </source>
</evidence>
<comment type="caution">
    <text evidence="7">The sequence shown here is derived from an EMBL/GenBank/DDBJ whole genome shotgun (WGS) entry which is preliminary data.</text>
</comment>
<reference evidence="7" key="1">
    <citation type="submission" date="2019-03" db="EMBL/GenBank/DDBJ databases">
        <title>Single cell metagenomics reveals metabolic interactions within the superorganism composed of flagellate Streblomastix strix and complex community of Bacteroidetes bacteria on its surface.</title>
        <authorList>
            <person name="Treitli S.C."/>
            <person name="Kolisko M."/>
            <person name="Husnik F."/>
            <person name="Keeling P."/>
            <person name="Hampl V."/>
        </authorList>
    </citation>
    <scope>NUCLEOTIDE SEQUENCE</scope>
    <source>
        <strain evidence="7">STM</strain>
    </source>
</reference>
<evidence type="ECO:0000313" key="8">
    <source>
        <dbReference type="EMBL" id="KAA6346576.1"/>
    </source>
</evidence>
<dbReference type="Gene3D" id="3.40.630.30">
    <property type="match status" value="1"/>
</dbReference>
<feature type="domain" description="N-acetyltransferase" evidence="6">
    <location>
        <begin position="97"/>
        <end position="160"/>
    </location>
</feature>